<dbReference type="Pfam" id="PF26174">
    <property type="entry name" value="LEA-2_1"/>
    <property type="match status" value="1"/>
</dbReference>
<feature type="compositionally biased region" description="Low complexity" evidence="1">
    <location>
        <begin position="8"/>
        <end position="25"/>
    </location>
</feature>
<feature type="region of interest" description="Disordered" evidence="1">
    <location>
        <begin position="861"/>
        <end position="886"/>
    </location>
</feature>
<dbReference type="Pfam" id="PF26153">
    <property type="entry name" value="LEA-2L_5"/>
    <property type="match status" value="1"/>
</dbReference>
<evidence type="ECO:0000313" key="7">
    <source>
        <dbReference type="Proteomes" id="UP000030641"/>
    </source>
</evidence>
<dbReference type="PANTHER" id="PTHR35895">
    <property type="entry name" value="CHROMOSOME 16, WHOLE GENOME SHOTGUN SEQUENCE"/>
    <property type="match status" value="1"/>
</dbReference>
<feature type="compositionally biased region" description="Basic residues" evidence="1">
    <location>
        <begin position="874"/>
        <end position="883"/>
    </location>
</feature>
<dbReference type="OMA" id="HYNITKL"/>
<keyword evidence="7" id="KW-1185">Reference proteome</keyword>
<dbReference type="InterPro" id="IPR046368">
    <property type="entry name" value="Tag1"/>
</dbReference>
<evidence type="ECO:0000259" key="4">
    <source>
        <dbReference type="Pfam" id="PF26150"/>
    </source>
</evidence>
<feature type="compositionally biased region" description="Basic and acidic residues" evidence="1">
    <location>
        <begin position="1142"/>
        <end position="1152"/>
    </location>
</feature>
<dbReference type="Pfam" id="PF26150">
    <property type="entry name" value="LEA-2_4"/>
    <property type="match status" value="1"/>
</dbReference>
<evidence type="ECO:0008006" key="8">
    <source>
        <dbReference type="Google" id="ProtNLM"/>
    </source>
</evidence>
<feature type="region of interest" description="Disordered" evidence="1">
    <location>
        <begin position="1"/>
        <end position="64"/>
    </location>
</feature>
<feature type="compositionally biased region" description="Low complexity" evidence="1">
    <location>
        <begin position="50"/>
        <end position="64"/>
    </location>
</feature>
<proteinExistence type="predicted"/>
<dbReference type="InterPro" id="IPR025040">
    <property type="entry name" value="DUF3984"/>
</dbReference>
<dbReference type="InParanoid" id="A0A074Z246"/>
<keyword evidence="2" id="KW-1133">Transmembrane helix</keyword>
<feature type="region of interest" description="Disordered" evidence="1">
    <location>
        <begin position="910"/>
        <end position="937"/>
    </location>
</feature>
<evidence type="ECO:0000259" key="5">
    <source>
        <dbReference type="Pfam" id="PF26153"/>
    </source>
</evidence>
<dbReference type="SUPFAM" id="SSF117070">
    <property type="entry name" value="LEA14-like"/>
    <property type="match status" value="1"/>
</dbReference>
<evidence type="ECO:0000313" key="6">
    <source>
        <dbReference type="EMBL" id="KER00423.1"/>
    </source>
</evidence>
<dbReference type="HOGENOM" id="CLU_006918_0_0_1"/>
<evidence type="ECO:0000256" key="1">
    <source>
        <dbReference type="SAM" id="MobiDB-lite"/>
    </source>
</evidence>
<dbReference type="EMBL" id="KL584749">
    <property type="protein sequence ID" value="KER00423.1"/>
    <property type="molecule type" value="Genomic_DNA"/>
</dbReference>
<feature type="region of interest" description="Disordered" evidence="1">
    <location>
        <begin position="1142"/>
        <end position="1161"/>
    </location>
</feature>
<dbReference type="PANTHER" id="PTHR35895:SF3">
    <property type="entry name" value="PRE-RRNA PROCESSING PROTEIN"/>
    <property type="match status" value="1"/>
</dbReference>
<dbReference type="InterPro" id="IPR059066">
    <property type="entry name" value="Ig_Tag1-like_5th"/>
</dbReference>
<dbReference type="Pfam" id="PF22786">
    <property type="entry name" value="Tag1_C"/>
    <property type="match status" value="1"/>
</dbReference>
<name>A0A074Z246_AURSE</name>
<feature type="domain" description="Tag1-like fifth Ig-like" evidence="5">
    <location>
        <begin position="752"/>
        <end position="854"/>
    </location>
</feature>
<dbReference type="InterPro" id="IPR059065">
    <property type="entry name" value="Ig_Tag1-like_4th"/>
</dbReference>
<feature type="region of interest" description="Disordered" evidence="1">
    <location>
        <begin position="1084"/>
        <end position="1119"/>
    </location>
</feature>
<keyword evidence="2" id="KW-0812">Transmembrane</keyword>
<dbReference type="GO" id="GO:0000329">
    <property type="term" value="C:fungal-type vacuole membrane"/>
    <property type="evidence" value="ECO:0007669"/>
    <property type="project" value="InterPro"/>
</dbReference>
<dbReference type="Pfam" id="PF13136">
    <property type="entry name" value="DUF3984"/>
    <property type="match status" value="2"/>
</dbReference>
<evidence type="ECO:0000256" key="2">
    <source>
        <dbReference type="SAM" id="Phobius"/>
    </source>
</evidence>
<feature type="region of interest" description="Disordered" evidence="1">
    <location>
        <begin position="1216"/>
        <end position="1241"/>
    </location>
</feature>
<dbReference type="Proteomes" id="UP000030641">
    <property type="component" value="Unassembled WGS sequence"/>
</dbReference>
<reference evidence="6 7" key="1">
    <citation type="journal article" date="2014" name="BMC Genomics">
        <title>Genome sequencing of four Aureobasidium pullulans varieties: biotechnological potential, stress tolerance, and description of new species.</title>
        <authorList>
            <person name="Gostin Ar C."/>
            <person name="Ohm R.A."/>
            <person name="Kogej T."/>
            <person name="Sonjak S."/>
            <person name="Turk M."/>
            <person name="Zajc J."/>
            <person name="Zalar P."/>
            <person name="Grube M."/>
            <person name="Sun H."/>
            <person name="Han J."/>
            <person name="Sharma A."/>
            <person name="Chiniquy J."/>
            <person name="Ngan C.Y."/>
            <person name="Lipzen A."/>
            <person name="Barry K."/>
            <person name="Grigoriev I.V."/>
            <person name="Gunde-Cimerman N."/>
        </authorList>
    </citation>
    <scope>NUCLEOTIDE SEQUENCE [LARGE SCALE GENOMIC DNA]</scope>
    <source>
        <strain evidence="6 7">EXF-2481</strain>
    </source>
</reference>
<feature type="domain" description="Tag1-like fourth Ig-like" evidence="4">
    <location>
        <begin position="612"/>
        <end position="727"/>
    </location>
</feature>
<feature type="compositionally biased region" description="Polar residues" evidence="1">
    <location>
        <begin position="28"/>
        <end position="42"/>
    </location>
</feature>
<dbReference type="AlphaFoldDB" id="A0A074Z246"/>
<protein>
    <recommendedName>
        <fullName evidence="8">Pre-rRNA processing protein</fullName>
    </recommendedName>
</protein>
<dbReference type="RefSeq" id="XP_013348929.1">
    <property type="nucleotide sequence ID" value="XM_013493475.1"/>
</dbReference>
<feature type="region of interest" description="Disordered" evidence="1">
    <location>
        <begin position="980"/>
        <end position="1000"/>
    </location>
</feature>
<accession>A0A074Z246</accession>
<feature type="compositionally biased region" description="Low complexity" evidence="1">
    <location>
        <begin position="1094"/>
        <end position="1108"/>
    </location>
</feature>
<dbReference type="InterPro" id="IPR055011">
    <property type="entry name" value="Tag1_C"/>
</dbReference>
<feature type="domain" description="Tag1 C-terminal" evidence="3">
    <location>
        <begin position="475"/>
        <end position="589"/>
    </location>
</feature>
<evidence type="ECO:0000259" key="3">
    <source>
        <dbReference type="Pfam" id="PF22786"/>
    </source>
</evidence>
<organism evidence="6 7">
    <name type="scientific">Aureobasidium subglaciale (strain EXF-2481)</name>
    <name type="common">Aureobasidium pullulans var. subglaciale</name>
    <dbReference type="NCBI Taxonomy" id="1043005"/>
    <lineage>
        <taxon>Eukaryota</taxon>
        <taxon>Fungi</taxon>
        <taxon>Dikarya</taxon>
        <taxon>Ascomycota</taxon>
        <taxon>Pezizomycotina</taxon>
        <taxon>Dothideomycetes</taxon>
        <taxon>Dothideomycetidae</taxon>
        <taxon>Dothideales</taxon>
        <taxon>Saccotheciaceae</taxon>
        <taxon>Aureobasidium</taxon>
    </lineage>
</organism>
<feature type="transmembrane region" description="Helical" evidence="2">
    <location>
        <begin position="89"/>
        <end position="109"/>
    </location>
</feature>
<keyword evidence="2" id="KW-0472">Membrane</keyword>
<gene>
    <name evidence="6" type="ORF">AUEXF2481DRAFT_24751</name>
</gene>
<sequence>MPDTTSQPSSRPHSVHSVHSSSSRRSAPRNNNDENTPLLFTNDNDHNVEAQDQAEPSAESASQSHSPAVARLLHLFQPKSQNPPRWSSLLALLFLCILAVLIMVLGFLAPSKVQEYAVEAATFEPTSLSIHSFTATGVTARIQGDFSMRADKVKDDSVRRFGRFGTWIARKVETGQSSVQVTLPDYKDALLGTAQVPSIVADIRNGHTTHIDFLTELSPGNTDAIRRLAKDYLDGKLQELRVSAEASVPVKSGLINLGRQTVSRAMAFGNDRIPTLPEYKIHKLNFHEIELPDLQRAMVADVAVELANDYPLDFTIPPLGFAILVDNCQSSQPLIQLADATTPSLSVRPKENVNVSVSGLVSRLPQAFTQACPGSHESPLDILLGGYIRGNDTTVYVRGSDSPSLDTPKWITDLMSDITVPVPFPGHTFGHLIRNFTMADVHFGLPDPFSEPNSPEAQPRISAVIKALVALPEEMNFNISVGRVRANADVFYHGAKLGYLDLSKWQKANSTRIDSAKDEGPLLAVQSAIENAPLTVTDDDVFTDVLNALLFGGKGVELGIKADVDVEMETALGQLAVRKIPAEGSVPVKPENEVANMRPLVAIKRGGIGSFTPKIGDLQILDTGKTSLTLTASVNFTNPTEYSATVPFVDIQILTNGTLLGHATAKDVTVVPGFNTNILVTAVWDPKTMGGEGAHRVGVEFLSQYISGFNTTLTLRTHEGTIPAQPALGRALSKFAVDLPTPNLRGGGGGGEAEKHFIQDATMHLITSTANFVLLSPLKTSTIYVTYINATAFYHEDAVGHIVYDLPFAVPPGSSTSPRLPVNFGSLGYDEVKGALGGSLKMAAKATVGVRLGSQDGRKGIPGLTCDAGSQMNNRKRTSRRSHTNLANLRLAPLSRDNSPVDGRMNPLTSPHTSYIEGKSAPTTPSILGRSSSRRRLGGAGLSRKLSIYDAEYAPVQVTTQGVPKSALRPDAGDHVMPKAKSEAALHPRPTRSGLPKLRTPLLHPNTAILAVKPHDKQNDDDWFTRAGLATTSMLRESKGQSWLASRHSSTSLQLVQSSDDDEEEALASKSAVSLQRLHFADDEFSPETPRATSRWGSRFGSRAASARNSRRGSRANLESSDLLRDPADYFGSAVLEPEISIRPDFVDPRDNSDDEDPEQEVARLAREASFGFGPLIDRLVGWTLFDVTEDREATDVETETEDETPTIHDRVVHAPVRPLSPPRPRQLVAGADRQSNHEEGGWQDAAWLLGVASKVLL</sequence>
<dbReference type="GeneID" id="25362835"/>
<dbReference type="OrthoDB" id="5596576at2759"/>